<keyword evidence="9" id="KW-1185">Reference proteome</keyword>
<dbReference type="AlphaFoldDB" id="A0A815YZP7"/>
<keyword evidence="5" id="KW-1133">Transmembrane helix</keyword>
<accession>A0A815YZP7</accession>
<keyword evidence="3" id="KW-0325">Glycoprotein</keyword>
<evidence type="ECO:0000256" key="1">
    <source>
        <dbReference type="ARBA" id="ARBA00022729"/>
    </source>
</evidence>
<evidence type="ECO:0008006" key="10">
    <source>
        <dbReference type="Google" id="ProtNLM"/>
    </source>
</evidence>
<gene>
    <name evidence="7" type="ORF">GPM918_LOCUS40853</name>
    <name evidence="8" type="ORF">SRO942_LOCUS41839</name>
</gene>
<feature type="signal peptide" evidence="6">
    <location>
        <begin position="1"/>
        <end position="19"/>
    </location>
</feature>
<comment type="caution">
    <text evidence="7">The sequence shown here is derived from an EMBL/GenBank/DDBJ whole genome shotgun (WGS) entry which is preliminary data.</text>
</comment>
<dbReference type="InterPro" id="IPR001258">
    <property type="entry name" value="NHL_repeat"/>
</dbReference>
<evidence type="ECO:0000256" key="5">
    <source>
        <dbReference type="SAM" id="Phobius"/>
    </source>
</evidence>
<keyword evidence="5" id="KW-0472">Membrane</keyword>
<dbReference type="Gene3D" id="2.120.10.30">
    <property type="entry name" value="TolB, C-terminal domain"/>
    <property type="match status" value="1"/>
</dbReference>
<dbReference type="Proteomes" id="UP000663829">
    <property type="component" value="Unassembled WGS sequence"/>
</dbReference>
<sequence length="407" mass="45436">MSFSMYIITILFLITKVLLTKQCCDSVVWNQNGTTIVDIQLLHWQKTITLPQIAIDSHLSLYIADGNQVRLIKTFQPLTLPFKFDEHSYPSTVFIDRHDNLYIADSGRNPRILKYSLTTSENWTVIAGGNGRGNRTDQISQCFGLFVTDNDYLYLADYDNHRIMKWPTSGKAKKGEIVLQQGDQFSPVDLFVDKNNMLYVVDQNQDQVQLFTEYDSTEGTTLAGGQGRGSNYDQLRVPRSLLVVMNDNCTTLYVLDTGNDRILKWSSLSWGKGATGTVVVGGNGRGNQSNQFNSPGGIVRDPQGNLIIADGNNKRIQKFSRQLSETDKSKINIKILVRSIVGGVCGLSIIVGFIIFYVIKYCHFQSVHLSWNVPRASVSTISTAESSSLSSTANHTYAEIGSDWLND</sequence>
<evidence type="ECO:0000256" key="2">
    <source>
        <dbReference type="ARBA" id="ARBA00022737"/>
    </source>
</evidence>
<dbReference type="SUPFAM" id="SSF63829">
    <property type="entry name" value="Calcium-dependent phosphotriesterase"/>
    <property type="match status" value="1"/>
</dbReference>
<keyword evidence="5" id="KW-0812">Transmembrane</keyword>
<dbReference type="InterPro" id="IPR011042">
    <property type="entry name" value="6-blade_b-propeller_TolB-like"/>
</dbReference>
<keyword evidence="2" id="KW-0677">Repeat</keyword>
<dbReference type="Gene3D" id="2.40.10.500">
    <property type="match status" value="1"/>
</dbReference>
<dbReference type="PANTHER" id="PTHR10680">
    <property type="entry name" value="PEPTIDYL-GLYCINE ALPHA-AMIDATING MONOOXYGENASE"/>
    <property type="match status" value="1"/>
</dbReference>
<feature type="repeat" description="NHL" evidence="4">
    <location>
        <begin position="291"/>
        <end position="322"/>
    </location>
</feature>
<dbReference type="PROSITE" id="PS51125">
    <property type="entry name" value="NHL"/>
    <property type="match status" value="1"/>
</dbReference>
<dbReference type="CDD" id="cd05819">
    <property type="entry name" value="NHL"/>
    <property type="match status" value="1"/>
</dbReference>
<reference evidence="7" key="1">
    <citation type="submission" date="2021-02" db="EMBL/GenBank/DDBJ databases">
        <authorList>
            <person name="Nowell W R."/>
        </authorList>
    </citation>
    <scope>NUCLEOTIDE SEQUENCE</scope>
</reference>
<evidence type="ECO:0000313" key="7">
    <source>
        <dbReference type="EMBL" id="CAF1577636.1"/>
    </source>
</evidence>
<keyword evidence="1 6" id="KW-0732">Signal</keyword>
<dbReference type="PANTHER" id="PTHR10680:SF14">
    <property type="entry name" value="PEPTIDYL-GLYCINE ALPHA-AMIDATING MONOOXYGENASE"/>
    <property type="match status" value="1"/>
</dbReference>
<dbReference type="EMBL" id="CAJOBC010096921">
    <property type="protein sequence ID" value="CAF4443619.1"/>
    <property type="molecule type" value="Genomic_DNA"/>
</dbReference>
<name>A0A815YZP7_9BILA</name>
<evidence type="ECO:0000256" key="4">
    <source>
        <dbReference type="PROSITE-ProRule" id="PRU00504"/>
    </source>
</evidence>
<evidence type="ECO:0000256" key="6">
    <source>
        <dbReference type="SAM" id="SignalP"/>
    </source>
</evidence>
<protein>
    <recommendedName>
        <fullName evidence="10">NHL repeat-containing protein</fullName>
    </recommendedName>
</protein>
<evidence type="ECO:0000313" key="8">
    <source>
        <dbReference type="EMBL" id="CAF4443619.1"/>
    </source>
</evidence>
<evidence type="ECO:0000313" key="9">
    <source>
        <dbReference type="Proteomes" id="UP000663829"/>
    </source>
</evidence>
<feature type="chain" id="PRO_5036229433" description="NHL repeat-containing protein" evidence="6">
    <location>
        <begin position="20"/>
        <end position="407"/>
    </location>
</feature>
<dbReference type="EMBL" id="CAJNOQ010031009">
    <property type="protein sequence ID" value="CAF1577636.1"/>
    <property type="molecule type" value="Genomic_DNA"/>
</dbReference>
<proteinExistence type="predicted"/>
<evidence type="ECO:0000256" key="3">
    <source>
        <dbReference type="ARBA" id="ARBA00023180"/>
    </source>
</evidence>
<feature type="transmembrane region" description="Helical" evidence="5">
    <location>
        <begin position="335"/>
        <end position="359"/>
    </location>
</feature>
<organism evidence="7 9">
    <name type="scientific">Didymodactylos carnosus</name>
    <dbReference type="NCBI Taxonomy" id="1234261"/>
    <lineage>
        <taxon>Eukaryota</taxon>
        <taxon>Metazoa</taxon>
        <taxon>Spiralia</taxon>
        <taxon>Gnathifera</taxon>
        <taxon>Rotifera</taxon>
        <taxon>Eurotatoria</taxon>
        <taxon>Bdelloidea</taxon>
        <taxon>Philodinida</taxon>
        <taxon>Philodinidae</taxon>
        <taxon>Didymodactylos</taxon>
    </lineage>
</organism>
<dbReference type="OrthoDB" id="342730at2759"/>
<dbReference type="Proteomes" id="UP000681722">
    <property type="component" value="Unassembled WGS sequence"/>
</dbReference>
<dbReference type="Pfam" id="PF01436">
    <property type="entry name" value="NHL"/>
    <property type="match status" value="1"/>
</dbReference>